<feature type="domain" description="KfrA N-terminal DNA-binding" evidence="2">
    <location>
        <begin position="8"/>
        <end position="111"/>
    </location>
</feature>
<dbReference type="GO" id="GO:0003677">
    <property type="term" value="F:DNA binding"/>
    <property type="evidence" value="ECO:0007669"/>
    <property type="project" value="UniProtKB-KW"/>
</dbReference>
<organism evidence="3 4">
    <name type="scientific">Thermithiobacillus plumbiphilus</name>
    <dbReference type="NCBI Taxonomy" id="1729899"/>
    <lineage>
        <taxon>Bacteria</taxon>
        <taxon>Pseudomonadati</taxon>
        <taxon>Pseudomonadota</taxon>
        <taxon>Acidithiobacillia</taxon>
        <taxon>Acidithiobacillales</taxon>
        <taxon>Thermithiobacillaceae</taxon>
        <taxon>Thermithiobacillus</taxon>
    </lineage>
</organism>
<keyword evidence="4" id="KW-1185">Reference proteome</keyword>
<accession>A0ABU9D4A4</accession>
<evidence type="ECO:0000259" key="2">
    <source>
        <dbReference type="Pfam" id="PF11740"/>
    </source>
</evidence>
<keyword evidence="3" id="KW-0238">DNA-binding</keyword>
<proteinExistence type="predicted"/>
<dbReference type="EMBL" id="JBBPCO010000001">
    <property type="protein sequence ID" value="MEK8088389.1"/>
    <property type="molecule type" value="Genomic_DNA"/>
</dbReference>
<sequence>MARIGISFEDVRDAALKLQDQDLLPTVERVRAQLGSGSHSTIARHLRDWRTQQEKPAEGSPLPPAALNSLGAAWQALQEETTQALEQSRQQAQAEKTALESQLADALRVTQEHAIQIESFGIARRGLERRLSRERLQHHQAQRQLQHAQVSAVRAQQTSKALKMELNQARSELEKVQAQAHQRETQLRAEMADLREGQARQSQAFSLLESALRAQEADQALLRSTLDIQARQHEGAINALRAALQQAIEVRDTARMRLAEYEKAIREKHRPWRQRQWESSRRRK</sequence>
<feature type="coiled-coil region" evidence="1">
    <location>
        <begin position="82"/>
        <end position="186"/>
    </location>
</feature>
<dbReference type="Proteomes" id="UP001446205">
    <property type="component" value="Unassembled WGS sequence"/>
</dbReference>
<reference evidence="3 4" key="1">
    <citation type="submission" date="2024-04" db="EMBL/GenBank/DDBJ databases">
        <authorList>
            <person name="Abashina T."/>
            <person name="Shaikin A."/>
        </authorList>
    </citation>
    <scope>NUCLEOTIDE SEQUENCE [LARGE SCALE GENOMIC DNA]</scope>
    <source>
        <strain evidence="3 4">AAFK</strain>
    </source>
</reference>
<dbReference type="RefSeq" id="WP_341369453.1">
    <property type="nucleotide sequence ID" value="NZ_JBBPCO010000001.1"/>
</dbReference>
<keyword evidence="1" id="KW-0175">Coiled coil</keyword>
<evidence type="ECO:0000256" key="1">
    <source>
        <dbReference type="SAM" id="Coils"/>
    </source>
</evidence>
<dbReference type="Pfam" id="PF11740">
    <property type="entry name" value="KfrA_N"/>
    <property type="match status" value="1"/>
</dbReference>
<evidence type="ECO:0000313" key="3">
    <source>
        <dbReference type="EMBL" id="MEK8088389.1"/>
    </source>
</evidence>
<evidence type="ECO:0000313" key="4">
    <source>
        <dbReference type="Proteomes" id="UP001446205"/>
    </source>
</evidence>
<gene>
    <name evidence="3" type="ORF">WOB96_01300</name>
</gene>
<name>A0ABU9D4A4_9PROT</name>
<comment type="caution">
    <text evidence="3">The sequence shown here is derived from an EMBL/GenBank/DDBJ whole genome shotgun (WGS) entry which is preliminary data.</text>
</comment>
<protein>
    <submittedName>
        <fullName evidence="3">DNA-binding protein</fullName>
    </submittedName>
</protein>
<dbReference type="InterPro" id="IPR021104">
    <property type="entry name" value="KfrA_DNA-bd_N"/>
</dbReference>